<accession>A0A834XW68</accession>
<dbReference type="GO" id="GO:0071339">
    <property type="term" value="C:MLL1 complex"/>
    <property type="evidence" value="ECO:0007669"/>
    <property type="project" value="TreeGrafter"/>
</dbReference>
<proteinExistence type="inferred from homology"/>
<sequence>MGKNQRHQKYLKSEKAKVKLKTKKGLPTGTNITDTTFKVKKIIIREQLKQHEESEILSRRKLNIKDLLSRLKHHNSTVRQEATKEIKEVILNNSSRILSSNLGSLLQGICVLTLDKESNIRREILKVLSLLLGPIPNEQLSPFSDVLISYLKCAMTHIDSAIKEDSLNFLDVLVQNCGSLVAKNSQKILSNFLDMVSKHNKESQVSRQLTLSLGSKHTSIKWRIKVFESLSSILNLLIIEKRCKSFGNSQHEGRKIFVDKNTYFVELYQPHHMNDSKINFKNDNEDVSNDNEVVNFKKYIDVLMHLMMESWLEVRPKENNIHVLASAISIEAVSFLKITTKIIQQIIGCIDVIESDNEDINIWFARTFQTTFGKYFMLKFPYSQVKSLQRSNKRDNDSETNDKCLSENIGICFVYLWMTSRCMIMTDEVKDGFEKILDYINDRLDNWSHVNDNNSLNQFIKLLKELFLNSSKILYKNRIKLSKTLNKIISVSLRVPKKELQIQLFNILGEIVLDHSLTELHSEEKLKEFIKTLPNLLLEKSISENTIFMINRVSLQHGAWIHNELRKKRLEITENAKKIEITGSTDIMQSRLMICNLFYFIDGQIYY</sequence>
<comment type="caution">
    <text evidence="5">The sequence shown here is derived from an EMBL/GenBank/DDBJ whole genome shotgun (WGS) entry which is preliminary data.</text>
</comment>
<dbReference type="Proteomes" id="UP000639338">
    <property type="component" value="Unassembled WGS sequence"/>
</dbReference>
<dbReference type="PANTHER" id="PTHR16056">
    <property type="entry name" value="REGULATOR OF MICROTUBULE DYNAMICS PROTEIN"/>
    <property type="match status" value="1"/>
</dbReference>
<dbReference type="PANTHER" id="PTHR16056:SF2">
    <property type="entry name" value="TESTIS-EXPRESSED PROTEIN 10"/>
    <property type="match status" value="1"/>
</dbReference>
<reference evidence="5 6" key="1">
    <citation type="submission" date="2020-08" db="EMBL/GenBank/DDBJ databases">
        <title>Aphidius gifuensis genome sequencing and assembly.</title>
        <authorList>
            <person name="Du Z."/>
        </authorList>
    </citation>
    <scope>NUCLEOTIDE SEQUENCE [LARGE SCALE GENOMIC DNA]</scope>
    <source>
        <strain evidence="5">YNYX2018</strain>
        <tissue evidence="5">Adults</tissue>
    </source>
</reference>
<feature type="domain" description="Pre-rRNA-processing protein Ipi1 N-terminal" evidence="4">
    <location>
        <begin position="138"/>
        <end position="234"/>
    </location>
</feature>
<dbReference type="AlphaFoldDB" id="A0A834XW68"/>
<keyword evidence="3" id="KW-0539">Nucleus</keyword>
<evidence type="ECO:0000259" key="4">
    <source>
        <dbReference type="Pfam" id="PF12333"/>
    </source>
</evidence>
<dbReference type="InterPro" id="IPR011989">
    <property type="entry name" value="ARM-like"/>
</dbReference>
<dbReference type="EMBL" id="JACMRX010000003">
    <property type="protein sequence ID" value="KAF7993201.1"/>
    <property type="molecule type" value="Genomic_DNA"/>
</dbReference>
<keyword evidence="6" id="KW-1185">Reference proteome</keyword>
<evidence type="ECO:0000313" key="5">
    <source>
        <dbReference type="EMBL" id="KAF7993201.1"/>
    </source>
</evidence>
<name>A0A834XW68_APHGI</name>
<organism evidence="5 6">
    <name type="scientific">Aphidius gifuensis</name>
    <name type="common">Parasitoid wasp</name>
    <dbReference type="NCBI Taxonomy" id="684658"/>
    <lineage>
        <taxon>Eukaryota</taxon>
        <taxon>Metazoa</taxon>
        <taxon>Ecdysozoa</taxon>
        <taxon>Arthropoda</taxon>
        <taxon>Hexapoda</taxon>
        <taxon>Insecta</taxon>
        <taxon>Pterygota</taxon>
        <taxon>Neoptera</taxon>
        <taxon>Endopterygota</taxon>
        <taxon>Hymenoptera</taxon>
        <taxon>Apocrita</taxon>
        <taxon>Ichneumonoidea</taxon>
        <taxon>Braconidae</taxon>
        <taxon>Aphidiinae</taxon>
        <taxon>Aphidius</taxon>
    </lineage>
</organism>
<evidence type="ECO:0000256" key="2">
    <source>
        <dbReference type="ARBA" id="ARBA00006427"/>
    </source>
</evidence>
<dbReference type="OrthoDB" id="361362at2759"/>
<dbReference type="InterPro" id="IPR024679">
    <property type="entry name" value="Ipi1_N"/>
</dbReference>
<comment type="subcellular location">
    <subcellularLocation>
        <location evidence="1">Nucleus</location>
    </subcellularLocation>
</comment>
<evidence type="ECO:0000256" key="1">
    <source>
        <dbReference type="ARBA" id="ARBA00004123"/>
    </source>
</evidence>
<dbReference type="SUPFAM" id="SSF48371">
    <property type="entry name" value="ARM repeat"/>
    <property type="match status" value="1"/>
</dbReference>
<dbReference type="Gene3D" id="1.25.10.10">
    <property type="entry name" value="Leucine-rich Repeat Variant"/>
    <property type="match status" value="1"/>
</dbReference>
<gene>
    <name evidence="5" type="ORF">HCN44_006261</name>
</gene>
<evidence type="ECO:0000313" key="6">
    <source>
        <dbReference type="Proteomes" id="UP000639338"/>
    </source>
</evidence>
<comment type="similarity">
    <text evidence="2">Belongs to the IPI1/TEX10 family.</text>
</comment>
<evidence type="ECO:0000256" key="3">
    <source>
        <dbReference type="ARBA" id="ARBA00023242"/>
    </source>
</evidence>
<dbReference type="InterPro" id="IPR016024">
    <property type="entry name" value="ARM-type_fold"/>
</dbReference>
<protein>
    <recommendedName>
        <fullName evidence="4">Pre-rRNA-processing protein Ipi1 N-terminal domain-containing protein</fullName>
    </recommendedName>
</protein>
<dbReference type="Pfam" id="PF12333">
    <property type="entry name" value="Ipi1_N"/>
    <property type="match status" value="1"/>
</dbReference>